<dbReference type="InterPro" id="IPR052710">
    <property type="entry name" value="CAAX_protease"/>
</dbReference>
<comment type="similarity">
    <text evidence="1">Belongs to the UPF0177 family.</text>
</comment>
<dbReference type="PANTHER" id="PTHR36435">
    <property type="entry name" value="SLR1288 PROTEIN"/>
    <property type="match status" value="1"/>
</dbReference>
<keyword evidence="2" id="KW-1133">Transmembrane helix</keyword>
<dbReference type="GO" id="GO:0080120">
    <property type="term" value="P:CAAX-box protein maturation"/>
    <property type="evidence" value="ECO:0007669"/>
    <property type="project" value="UniProtKB-ARBA"/>
</dbReference>
<evidence type="ECO:0000256" key="1">
    <source>
        <dbReference type="ARBA" id="ARBA00009067"/>
    </source>
</evidence>
<feature type="domain" description="CAAX prenyl protease 2/Lysostaphin resistance protein A-like" evidence="3">
    <location>
        <begin position="109"/>
        <end position="197"/>
    </location>
</feature>
<comment type="caution">
    <text evidence="4">The sequence shown here is derived from an EMBL/GenBank/DDBJ whole genome shotgun (WGS) entry which is preliminary data.</text>
</comment>
<keyword evidence="5" id="KW-1185">Reference proteome</keyword>
<dbReference type="PANTHER" id="PTHR36435:SF1">
    <property type="entry name" value="CAAX AMINO TERMINAL PROTEASE FAMILY PROTEIN"/>
    <property type="match status" value="1"/>
</dbReference>
<name>X0QL62_9LACO</name>
<feature type="transmembrane region" description="Helical" evidence="2">
    <location>
        <begin position="25"/>
        <end position="43"/>
    </location>
</feature>
<feature type="transmembrane region" description="Helical" evidence="2">
    <location>
        <begin position="63"/>
        <end position="85"/>
    </location>
</feature>
<keyword evidence="2" id="KW-0812">Transmembrane</keyword>
<dbReference type="OrthoDB" id="8607342at2"/>
<feature type="transmembrane region" description="Helical" evidence="2">
    <location>
        <begin position="142"/>
        <end position="162"/>
    </location>
</feature>
<evidence type="ECO:0000256" key="2">
    <source>
        <dbReference type="SAM" id="Phobius"/>
    </source>
</evidence>
<dbReference type="GO" id="GO:0004175">
    <property type="term" value="F:endopeptidase activity"/>
    <property type="evidence" value="ECO:0007669"/>
    <property type="project" value="UniProtKB-ARBA"/>
</dbReference>
<gene>
    <name evidence="4" type="ORF">FC83_GL000661</name>
</gene>
<accession>X0QL62</accession>
<proteinExistence type="inferred from homology"/>
<evidence type="ECO:0000313" key="5">
    <source>
        <dbReference type="Proteomes" id="UP000051236"/>
    </source>
</evidence>
<dbReference type="eggNOG" id="COG1266">
    <property type="taxonomic scope" value="Bacteria"/>
</dbReference>
<organism evidence="4 5">
    <name type="scientific">Agrilactobacillus composti DSM 18527 = JCM 14202</name>
    <dbReference type="NCBI Taxonomy" id="1423734"/>
    <lineage>
        <taxon>Bacteria</taxon>
        <taxon>Bacillati</taxon>
        <taxon>Bacillota</taxon>
        <taxon>Bacilli</taxon>
        <taxon>Lactobacillales</taxon>
        <taxon>Lactobacillaceae</taxon>
        <taxon>Agrilactobacillus</taxon>
    </lineage>
</organism>
<dbReference type="InterPro" id="IPR003675">
    <property type="entry name" value="Rce1/LyrA-like_dom"/>
</dbReference>
<dbReference type="RefSeq" id="WP_161633788.1">
    <property type="nucleotide sequence ID" value="NZ_BAMK01000007.1"/>
</dbReference>
<reference evidence="4 5" key="1">
    <citation type="journal article" date="2015" name="Genome Announc.">
        <title>Expanding the biotechnology potential of lactobacilli through comparative genomics of 213 strains and associated genera.</title>
        <authorList>
            <person name="Sun Z."/>
            <person name="Harris H.M."/>
            <person name="McCann A."/>
            <person name="Guo C."/>
            <person name="Argimon S."/>
            <person name="Zhang W."/>
            <person name="Yang X."/>
            <person name="Jeffery I.B."/>
            <person name="Cooney J.C."/>
            <person name="Kagawa T.F."/>
            <person name="Liu W."/>
            <person name="Song Y."/>
            <person name="Salvetti E."/>
            <person name="Wrobel A."/>
            <person name="Rasinkangas P."/>
            <person name="Parkhill J."/>
            <person name="Rea M.C."/>
            <person name="O'Sullivan O."/>
            <person name="Ritari J."/>
            <person name="Douillard F.P."/>
            <person name="Paul Ross R."/>
            <person name="Yang R."/>
            <person name="Briner A.E."/>
            <person name="Felis G.E."/>
            <person name="de Vos W.M."/>
            <person name="Barrangou R."/>
            <person name="Klaenhammer T.R."/>
            <person name="Caufield P.W."/>
            <person name="Cui Y."/>
            <person name="Zhang H."/>
            <person name="O'Toole P.W."/>
        </authorList>
    </citation>
    <scope>NUCLEOTIDE SEQUENCE [LARGE SCALE GENOMIC DNA]</scope>
    <source>
        <strain evidence="4 5">DSM 18527</strain>
    </source>
</reference>
<keyword evidence="2" id="KW-0472">Membrane</keyword>
<dbReference type="EMBL" id="AZGA01000077">
    <property type="protein sequence ID" value="KRM31599.1"/>
    <property type="molecule type" value="Genomic_DNA"/>
</dbReference>
<dbReference type="PATRIC" id="fig|1423734.3.peg.669"/>
<dbReference type="Proteomes" id="UP000051236">
    <property type="component" value="Unassembled WGS sequence"/>
</dbReference>
<dbReference type="AlphaFoldDB" id="X0QL62"/>
<evidence type="ECO:0000259" key="3">
    <source>
        <dbReference type="Pfam" id="PF02517"/>
    </source>
</evidence>
<dbReference type="Pfam" id="PF02517">
    <property type="entry name" value="Rce1-like"/>
    <property type="match status" value="1"/>
</dbReference>
<evidence type="ECO:0000313" key="4">
    <source>
        <dbReference type="EMBL" id="KRM31599.1"/>
    </source>
</evidence>
<sequence length="204" mass="22677">MFLPFIFLVSGSSWLGYFTTDPKLSWLLLIGESLLFGVILIAINRFLTKAAPTLSFPNFKKQVGYAVLWAVIVIGLTVIIGNLPLDFIRHNQTSVKLDQAYQLMNSPLKWVNITVLCVTGPILEELGFRGVLTSYFQKLMGFYPAIILVAICFAIAHGLDFVKMPLLAIDSIGLSLMNRKFADIKTSIMSHIAYNLIATGLNFL</sequence>
<protein>
    <recommendedName>
        <fullName evidence="3">CAAX prenyl protease 2/Lysostaphin resistance protein A-like domain-containing protein</fullName>
    </recommendedName>
</protein>